<evidence type="ECO:0000313" key="5">
    <source>
        <dbReference type="Proteomes" id="UP000830375"/>
    </source>
</evidence>
<keyword evidence="2" id="KW-0472">Membrane</keyword>
<reference evidence="4 5" key="1">
    <citation type="submission" date="2022-01" db="EMBL/GenBank/DDBJ databases">
        <title>A high-quality chromosome-level genome assembly of rohu carp, Labeo rohita.</title>
        <authorList>
            <person name="Arick M.A. II"/>
            <person name="Hsu C.-Y."/>
            <person name="Magbanua Z."/>
            <person name="Pechanova O."/>
            <person name="Grover C."/>
            <person name="Miller E."/>
            <person name="Thrash A."/>
            <person name="Ezzel L."/>
            <person name="Alam S."/>
            <person name="Benzie J."/>
            <person name="Hamilton M."/>
            <person name="Karsi A."/>
            <person name="Lawrence M.L."/>
            <person name="Peterson D.G."/>
        </authorList>
    </citation>
    <scope>NUCLEOTIDE SEQUENCE [LARGE SCALE GENOMIC DNA]</scope>
    <source>
        <strain evidence="5">BAU-BD-2019</strain>
        <tissue evidence="4">Blood</tissue>
    </source>
</reference>
<keyword evidence="2" id="KW-0812">Transmembrane</keyword>
<dbReference type="SMART" id="SM00199">
    <property type="entry name" value="SCY"/>
    <property type="match status" value="1"/>
</dbReference>
<evidence type="ECO:0000256" key="2">
    <source>
        <dbReference type="SAM" id="Phobius"/>
    </source>
</evidence>
<accession>A0ABQ8N020</accession>
<proteinExistence type="predicted"/>
<dbReference type="Gene3D" id="2.40.50.40">
    <property type="match status" value="1"/>
</dbReference>
<dbReference type="SUPFAM" id="SSF54117">
    <property type="entry name" value="Interleukin 8-like chemokines"/>
    <property type="match status" value="1"/>
</dbReference>
<protein>
    <submittedName>
        <fullName evidence="4">C-C motif chemokine 24</fullName>
    </submittedName>
</protein>
<feature type="domain" description="Chemokine interleukin-8-like" evidence="3">
    <location>
        <begin position="40"/>
        <end position="99"/>
    </location>
</feature>
<keyword evidence="2" id="KW-1133">Transmembrane helix</keyword>
<name>A0ABQ8N020_LABRO</name>
<dbReference type="Pfam" id="PF00048">
    <property type="entry name" value="IL8"/>
    <property type="match status" value="1"/>
</dbReference>
<dbReference type="Proteomes" id="UP000830375">
    <property type="component" value="Unassembled WGS sequence"/>
</dbReference>
<dbReference type="InterPro" id="IPR039809">
    <property type="entry name" value="Chemokine_b/g/d"/>
</dbReference>
<dbReference type="InterPro" id="IPR036048">
    <property type="entry name" value="Interleukin_8-like_sf"/>
</dbReference>
<dbReference type="PANTHER" id="PTHR12015">
    <property type="entry name" value="SMALL INDUCIBLE CYTOKINE A"/>
    <property type="match status" value="1"/>
</dbReference>
<dbReference type="InterPro" id="IPR001811">
    <property type="entry name" value="Chemokine_IL8-like_dom"/>
</dbReference>
<gene>
    <name evidence="4" type="ORF">H4Q32_004360</name>
</gene>
<keyword evidence="1" id="KW-0202">Cytokine</keyword>
<sequence length="158" mass="17856">MSSTGQTFRPVDLIKVMLIFTVCVFWVIFGSFGVSADGRPVTCCLKLGRSKPPLDRVLNYTIQTKRLCPITAVVIQTVYGKRLCSDPNSDWTKRAMWKVDGAKMKPREQDVVPAERTSAEGRRGRSVPLTAKELPLNSQWNRATTRWKSQRQPQMGLI</sequence>
<comment type="caution">
    <text evidence="4">The sequence shown here is derived from an EMBL/GenBank/DDBJ whole genome shotgun (WGS) entry which is preliminary data.</text>
</comment>
<evidence type="ECO:0000313" key="4">
    <source>
        <dbReference type="EMBL" id="KAI2667781.1"/>
    </source>
</evidence>
<keyword evidence="5" id="KW-1185">Reference proteome</keyword>
<dbReference type="EMBL" id="JACTAM010000002">
    <property type="protein sequence ID" value="KAI2667781.1"/>
    <property type="molecule type" value="Genomic_DNA"/>
</dbReference>
<feature type="transmembrane region" description="Helical" evidence="2">
    <location>
        <begin position="12"/>
        <end position="34"/>
    </location>
</feature>
<evidence type="ECO:0000259" key="3">
    <source>
        <dbReference type="SMART" id="SM00199"/>
    </source>
</evidence>
<evidence type="ECO:0000256" key="1">
    <source>
        <dbReference type="ARBA" id="ARBA00022514"/>
    </source>
</evidence>
<dbReference type="PANTHER" id="PTHR12015:SF177">
    <property type="entry name" value="CHEMOKINE INTERLEUKIN-8-LIKE DOMAIN-CONTAINING PROTEIN"/>
    <property type="match status" value="1"/>
</dbReference>
<organism evidence="4 5">
    <name type="scientific">Labeo rohita</name>
    <name type="common">Indian major carp</name>
    <name type="synonym">Cyprinus rohita</name>
    <dbReference type="NCBI Taxonomy" id="84645"/>
    <lineage>
        <taxon>Eukaryota</taxon>
        <taxon>Metazoa</taxon>
        <taxon>Chordata</taxon>
        <taxon>Craniata</taxon>
        <taxon>Vertebrata</taxon>
        <taxon>Euteleostomi</taxon>
        <taxon>Actinopterygii</taxon>
        <taxon>Neopterygii</taxon>
        <taxon>Teleostei</taxon>
        <taxon>Ostariophysi</taxon>
        <taxon>Cypriniformes</taxon>
        <taxon>Cyprinidae</taxon>
        <taxon>Labeoninae</taxon>
        <taxon>Labeonini</taxon>
        <taxon>Labeo</taxon>
    </lineage>
</organism>